<dbReference type="GO" id="GO:0008855">
    <property type="term" value="F:exodeoxyribonuclease VII activity"/>
    <property type="evidence" value="ECO:0007669"/>
    <property type="project" value="InterPro"/>
</dbReference>
<sequence>MTKDNMSMSVSTLLTLYPNSLTSSLDGQLILLEGFYSDNKGKLYSKFFYDEFIDQNKQNKITIQLTEDLKSKLKHSSYYNIQGYISKGQSLDNDSRLKVFFRATKILELKADIQKVTKVEYDIIRARFDREFPIIQDILLKKIEREEKPTLDIITGIQSTSHDDYMNQLYDIDYYNVRHHKCNLSSKTEIIEFLSSYNFADSDLLIILRGGGSGLEIFDEIELCKRAIGLPIPFITGIGHDEDKTLLQRVSDMGFSTPTAVGVFLQKIISSYKERLRLIAIKDLEMERFKKLVDSEKHLLETRIKTQKNYLRITWLVIALFIIIIGVFICNLIFKKS</sequence>
<evidence type="ECO:0000256" key="1">
    <source>
        <dbReference type="SAM" id="Phobius"/>
    </source>
</evidence>
<dbReference type="Proteomes" id="UP000182544">
    <property type="component" value="Unassembled WGS sequence"/>
</dbReference>
<dbReference type="PANTHER" id="PTHR30008:SF0">
    <property type="entry name" value="EXODEOXYRIBONUCLEASE 7 LARGE SUBUNIT"/>
    <property type="match status" value="1"/>
</dbReference>
<dbReference type="GO" id="GO:0006308">
    <property type="term" value="P:DNA catabolic process"/>
    <property type="evidence" value="ECO:0007669"/>
    <property type="project" value="InterPro"/>
</dbReference>
<keyword evidence="3" id="KW-0540">Nuclease</keyword>
<reference evidence="3 4" key="1">
    <citation type="submission" date="2016-10" db="EMBL/GenBank/DDBJ databases">
        <authorList>
            <person name="de Groot N.N."/>
        </authorList>
    </citation>
    <scope>NUCLEOTIDE SEQUENCE [LARGE SCALE GENOMIC DNA]</scope>
    <source>
        <strain evidence="3 4">DSM 18180</strain>
    </source>
</reference>
<dbReference type="EMBL" id="FPKV01000004">
    <property type="protein sequence ID" value="SFZ94421.1"/>
    <property type="molecule type" value="Genomic_DNA"/>
</dbReference>
<dbReference type="PANTHER" id="PTHR30008">
    <property type="entry name" value="EXODEOXYRIBONUCLEASE 7 LARGE SUBUNIT"/>
    <property type="match status" value="1"/>
</dbReference>
<keyword evidence="4" id="KW-1185">Reference proteome</keyword>
<accession>A0A1K2IPP9</accession>
<proteinExistence type="predicted"/>
<protein>
    <submittedName>
        <fullName evidence="3">Exonuclease VII, large subunit</fullName>
    </submittedName>
</protein>
<dbReference type="GO" id="GO:0009318">
    <property type="term" value="C:exodeoxyribonuclease VII complex"/>
    <property type="evidence" value="ECO:0007669"/>
    <property type="project" value="InterPro"/>
</dbReference>
<organism evidence="3 4">
    <name type="scientific">Flaviramulus basaltis</name>
    <dbReference type="NCBI Taxonomy" id="369401"/>
    <lineage>
        <taxon>Bacteria</taxon>
        <taxon>Pseudomonadati</taxon>
        <taxon>Bacteroidota</taxon>
        <taxon>Flavobacteriia</taxon>
        <taxon>Flavobacteriales</taxon>
        <taxon>Flavobacteriaceae</taxon>
        <taxon>Flaviramulus</taxon>
    </lineage>
</organism>
<dbReference type="Pfam" id="PF02601">
    <property type="entry name" value="Exonuc_VII_L"/>
    <property type="match status" value="1"/>
</dbReference>
<keyword evidence="3" id="KW-0378">Hydrolase</keyword>
<keyword evidence="1" id="KW-1133">Transmembrane helix</keyword>
<gene>
    <name evidence="3" type="ORF">SAMN05428642_104171</name>
</gene>
<dbReference type="InterPro" id="IPR020579">
    <property type="entry name" value="Exonuc_VII_lsu_C"/>
</dbReference>
<keyword evidence="1" id="KW-0472">Membrane</keyword>
<evidence type="ECO:0000259" key="2">
    <source>
        <dbReference type="Pfam" id="PF02601"/>
    </source>
</evidence>
<dbReference type="InterPro" id="IPR003753">
    <property type="entry name" value="Exonuc_VII_L"/>
</dbReference>
<keyword evidence="3" id="KW-0269">Exonuclease</keyword>
<keyword evidence="1" id="KW-0812">Transmembrane</keyword>
<dbReference type="OrthoDB" id="9802795at2"/>
<dbReference type="STRING" id="369401.SAMN05428642_104171"/>
<evidence type="ECO:0000313" key="4">
    <source>
        <dbReference type="Proteomes" id="UP000182544"/>
    </source>
</evidence>
<feature type="transmembrane region" description="Helical" evidence="1">
    <location>
        <begin position="313"/>
        <end position="334"/>
    </location>
</feature>
<name>A0A1K2IPP9_9FLAO</name>
<dbReference type="RefSeq" id="WP_072403349.1">
    <property type="nucleotide sequence ID" value="NZ_FPKV01000004.1"/>
</dbReference>
<evidence type="ECO:0000313" key="3">
    <source>
        <dbReference type="EMBL" id="SFZ94421.1"/>
    </source>
</evidence>
<feature type="domain" description="Exonuclease VII large subunit C-terminal" evidence="2">
    <location>
        <begin position="186"/>
        <end position="279"/>
    </location>
</feature>
<dbReference type="AlphaFoldDB" id="A0A1K2IPP9"/>